<dbReference type="Gene3D" id="2.40.50.140">
    <property type="entry name" value="Nucleic acid-binding proteins"/>
    <property type="match status" value="1"/>
</dbReference>
<evidence type="ECO:0000313" key="2">
    <source>
        <dbReference type="EMBL" id="THG24386.1"/>
    </source>
</evidence>
<evidence type="ECO:0008006" key="4">
    <source>
        <dbReference type="Google" id="ProtNLM"/>
    </source>
</evidence>
<name>A0A4S4F6R2_9BIFI</name>
<dbReference type="Proteomes" id="UP000306798">
    <property type="component" value="Unassembled WGS sequence"/>
</dbReference>
<evidence type="ECO:0000313" key="3">
    <source>
        <dbReference type="Proteomes" id="UP000306798"/>
    </source>
</evidence>
<gene>
    <name evidence="2" type="ORF">E5991_08330</name>
</gene>
<dbReference type="InterPro" id="IPR012340">
    <property type="entry name" value="NA-bd_OB-fold"/>
</dbReference>
<evidence type="ECO:0000256" key="1">
    <source>
        <dbReference type="SAM" id="MobiDB-lite"/>
    </source>
</evidence>
<dbReference type="AlphaFoldDB" id="A0A4S4F6R2"/>
<dbReference type="RefSeq" id="WP_136511643.1">
    <property type="nucleotide sequence ID" value="NZ_SSTF01000028.1"/>
</dbReference>
<dbReference type="EMBL" id="SSTF01000028">
    <property type="protein sequence ID" value="THG24386.1"/>
    <property type="molecule type" value="Genomic_DNA"/>
</dbReference>
<reference evidence="2 3" key="1">
    <citation type="submission" date="2019-04" db="EMBL/GenBank/DDBJ databases">
        <title>Microbes associate with the intestines of laboratory mice.</title>
        <authorList>
            <person name="Navarre W."/>
            <person name="Wong E."/>
            <person name="Huang K.C."/>
            <person name="Tropini C."/>
            <person name="Ng K."/>
            <person name="Yu B."/>
        </authorList>
    </citation>
    <scope>NUCLEOTIDE SEQUENCE [LARGE SCALE GENOMIC DNA]</scope>
    <source>
        <strain evidence="2 3">NM87_A27A</strain>
    </source>
</reference>
<proteinExistence type="predicted"/>
<protein>
    <recommendedName>
        <fullName evidence="4">Single-stranded DNA-binding protein</fullName>
    </recommendedName>
</protein>
<feature type="region of interest" description="Disordered" evidence="1">
    <location>
        <begin position="126"/>
        <end position="153"/>
    </location>
</feature>
<sequence>MKAMLAVRGNLAANPRFWPERKDEDGHVLQARWAAVVIETRRVRGADGEWRDDPDGGIPVTVTAYGARAMTLDRCDMHCGDPVVAVGEQVATEAYATRDGEPAARMCLTALAVCYDTIMMRRHAEHVAQRSTPLERRDRADGPARGTEGADAS</sequence>
<organism evidence="2 3">
    <name type="scientific">Bifidobacterium pseudolongum</name>
    <dbReference type="NCBI Taxonomy" id="1694"/>
    <lineage>
        <taxon>Bacteria</taxon>
        <taxon>Bacillati</taxon>
        <taxon>Actinomycetota</taxon>
        <taxon>Actinomycetes</taxon>
        <taxon>Bifidobacteriales</taxon>
        <taxon>Bifidobacteriaceae</taxon>
        <taxon>Bifidobacterium</taxon>
    </lineage>
</organism>
<accession>A0A4S4F6R2</accession>
<comment type="caution">
    <text evidence="2">The sequence shown here is derived from an EMBL/GenBank/DDBJ whole genome shotgun (WGS) entry which is preliminary data.</text>
</comment>
<feature type="compositionally biased region" description="Basic and acidic residues" evidence="1">
    <location>
        <begin position="126"/>
        <end position="142"/>
    </location>
</feature>